<dbReference type="Pfam" id="PF03727">
    <property type="entry name" value="Hexokinase_2"/>
    <property type="match status" value="1"/>
</dbReference>
<keyword evidence="5" id="KW-0547">Nucleotide-binding</keyword>
<dbReference type="GO" id="GO:0008865">
    <property type="term" value="F:fructokinase activity"/>
    <property type="evidence" value="ECO:0007669"/>
    <property type="project" value="TreeGrafter"/>
</dbReference>
<reference evidence="8" key="1">
    <citation type="submission" date="2023-03" db="EMBL/GenBank/DDBJ databases">
        <title>Massive genome expansion in bonnet fungi (Mycena s.s.) driven by repeated elements and novel gene families across ecological guilds.</title>
        <authorList>
            <consortium name="Lawrence Berkeley National Laboratory"/>
            <person name="Harder C.B."/>
            <person name="Miyauchi S."/>
            <person name="Viragh M."/>
            <person name="Kuo A."/>
            <person name="Thoen E."/>
            <person name="Andreopoulos B."/>
            <person name="Lu D."/>
            <person name="Skrede I."/>
            <person name="Drula E."/>
            <person name="Henrissat B."/>
            <person name="Morin E."/>
            <person name="Kohler A."/>
            <person name="Barry K."/>
            <person name="LaButti K."/>
            <person name="Morin E."/>
            <person name="Salamov A."/>
            <person name="Lipzen A."/>
            <person name="Mereny Z."/>
            <person name="Hegedus B."/>
            <person name="Baldrian P."/>
            <person name="Stursova M."/>
            <person name="Weitz H."/>
            <person name="Taylor A."/>
            <person name="Grigoriev I.V."/>
            <person name="Nagy L.G."/>
            <person name="Martin F."/>
            <person name="Kauserud H."/>
        </authorList>
    </citation>
    <scope>NUCLEOTIDE SEQUENCE</scope>
    <source>
        <strain evidence="8">CBHHK067</strain>
    </source>
</reference>
<dbReference type="GO" id="GO:0019158">
    <property type="term" value="F:mannokinase activity"/>
    <property type="evidence" value="ECO:0007669"/>
    <property type="project" value="TreeGrafter"/>
</dbReference>
<evidence type="ECO:0000313" key="8">
    <source>
        <dbReference type="EMBL" id="KAJ7688607.1"/>
    </source>
</evidence>
<dbReference type="GO" id="GO:0006096">
    <property type="term" value="P:glycolytic process"/>
    <property type="evidence" value="ECO:0007669"/>
    <property type="project" value="UniProtKB-KW"/>
</dbReference>
<protein>
    <recommendedName>
        <fullName evidence="5">Phosphotransferase</fullName>
        <ecNumber evidence="5">2.7.1.-</ecNumber>
    </recommendedName>
</protein>
<dbReference type="GO" id="GO:0001678">
    <property type="term" value="P:intracellular glucose homeostasis"/>
    <property type="evidence" value="ECO:0007669"/>
    <property type="project" value="InterPro"/>
</dbReference>
<name>A0AAD7GCZ6_MYCRO</name>
<dbReference type="InterPro" id="IPR022673">
    <property type="entry name" value="Hexokinase_C"/>
</dbReference>
<comment type="pathway">
    <text evidence="2">Carbohydrate metabolism; hexose metabolism.</text>
</comment>
<dbReference type="GO" id="GO:0005739">
    <property type="term" value="C:mitochondrion"/>
    <property type="evidence" value="ECO:0007669"/>
    <property type="project" value="TreeGrafter"/>
</dbReference>
<dbReference type="Gene3D" id="3.40.367.20">
    <property type="match status" value="2"/>
</dbReference>
<dbReference type="InterPro" id="IPR001312">
    <property type="entry name" value="Hexokinase"/>
</dbReference>
<dbReference type="PANTHER" id="PTHR19443:SF16">
    <property type="entry name" value="HEXOKINASE TYPE 1-RELATED"/>
    <property type="match status" value="1"/>
</dbReference>
<proteinExistence type="inferred from homology"/>
<evidence type="ECO:0000256" key="4">
    <source>
        <dbReference type="ARBA" id="ARBA00044613"/>
    </source>
</evidence>
<dbReference type="SUPFAM" id="SSF53067">
    <property type="entry name" value="Actin-like ATPase domain"/>
    <property type="match status" value="2"/>
</dbReference>
<comment type="catalytic activity">
    <reaction evidence="4">
        <text>a D-hexose + ATP = a D-hexose 6-phosphate + ADP + H(+)</text>
        <dbReference type="Rhea" id="RHEA:22740"/>
        <dbReference type="ChEBI" id="CHEBI:4194"/>
        <dbReference type="ChEBI" id="CHEBI:15378"/>
        <dbReference type="ChEBI" id="CHEBI:30616"/>
        <dbReference type="ChEBI" id="CHEBI:229467"/>
        <dbReference type="ChEBI" id="CHEBI:456216"/>
        <dbReference type="EC" id="2.7.1.1"/>
    </reaction>
    <physiologicalReaction direction="left-to-right" evidence="4">
        <dbReference type="Rhea" id="RHEA:22741"/>
    </physiologicalReaction>
</comment>
<organism evidence="8 9">
    <name type="scientific">Mycena rosella</name>
    <name type="common">Pink bonnet</name>
    <name type="synonym">Agaricus rosellus</name>
    <dbReference type="NCBI Taxonomy" id="1033263"/>
    <lineage>
        <taxon>Eukaryota</taxon>
        <taxon>Fungi</taxon>
        <taxon>Dikarya</taxon>
        <taxon>Basidiomycota</taxon>
        <taxon>Agaricomycotina</taxon>
        <taxon>Agaricomycetes</taxon>
        <taxon>Agaricomycetidae</taxon>
        <taxon>Agaricales</taxon>
        <taxon>Marasmiineae</taxon>
        <taxon>Mycenaceae</taxon>
        <taxon>Mycena</taxon>
    </lineage>
</organism>
<feature type="compositionally biased region" description="Polar residues" evidence="6">
    <location>
        <begin position="353"/>
        <end position="365"/>
    </location>
</feature>
<keyword evidence="5" id="KW-0418">Kinase</keyword>
<keyword evidence="3 5" id="KW-0324">Glycolysis</keyword>
<dbReference type="Proteomes" id="UP001221757">
    <property type="component" value="Unassembled WGS sequence"/>
</dbReference>
<dbReference type="GO" id="GO:0005829">
    <property type="term" value="C:cytosol"/>
    <property type="evidence" value="ECO:0007669"/>
    <property type="project" value="TreeGrafter"/>
</dbReference>
<gene>
    <name evidence="8" type="ORF">B0H17DRAFT_1160271</name>
</gene>
<comment type="pathway">
    <text evidence="1">Carbohydrate degradation; glycolysis; D-glyceraldehyde 3-phosphate and glycerone phosphate from D-glucose: step 1/4.</text>
</comment>
<dbReference type="EC" id="2.7.1.-" evidence="5"/>
<keyword evidence="5" id="KW-0808">Transferase</keyword>
<comment type="caution">
    <text evidence="8">The sequence shown here is derived from an EMBL/GenBank/DDBJ whole genome shotgun (WGS) entry which is preliminary data.</text>
</comment>
<evidence type="ECO:0000256" key="2">
    <source>
        <dbReference type="ARBA" id="ARBA00005028"/>
    </source>
</evidence>
<dbReference type="GO" id="GO:0004340">
    <property type="term" value="F:glucokinase activity"/>
    <property type="evidence" value="ECO:0007669"/>
    <property type="project" value="TreeGrafter"/>
</dbReference>
<dbReference type="PROSITE" id="PS51748">
    <property type="entry name" value="HEXOKINASE_2"/>
    <property type="match status" value="1"/>
</dbReference>
<evidence type="ECO:0000256" key="3">
    <source>
        <dbReference type="ARBA" id="ARBA00023152"/>
    </source>
</evidence>
<keyword evidence="9" id="KW-1185">Reference proteome</keyword>
<dbReference type="AlphaFoldDB" id="A0AAD7GCZ6"/>
<dbReference type="GO" id="GO:0005536">
    <property type="term" value="F:D-glucose binding"/>
    <property type="evidence" value="ECO:0007669"/>
    <property type="project" value="InterPro"/>
</dbReference>
<keyword evidence="5" id="KW-0067">ATP-binding</keyword>
<evidence type="ECO:0000256" key="6">
    <source>
        <dbReference type="SAM" id="MobiDB-lite"/>
    </source>
</evidence>
<dbReference type="GO" id="GO:0006013">
    <property type="term" value="P:mannose metabolic process"/>
    <property type="evidence" value="ECO:0007669"/>
    <property type="project" value="TreeGrafter"/>
</dbReference>
<sequence>MRSSNNYLFYCCPHFCSLPPADAHVAMIPTYIFGWPTREETGDICACLKTFVDTSFAEASGLKIRPEKKLLLGFTFSYPCSHEWISFVLRPPAALILTVHWHIGPSGRADVLINDTTGTLIALHYVNPATKTTVIFGMGCNTAYMEHVGDIPKIKNLGIEDDVELGINCEWHEHLPQMKYDVIVDDMSSKSGEQVFELINEGMLFLGQNTYKLEVAYTFDTVFLSLMESNPTDELLMVVRIFFHFFAIETMLVERQFFRVLARFIERRSARLSACAIVAIVGKMGYLEEGYTVGAEGSLYNKYPGFADRVHKGLVDCLGKRGSASPSGVGSAIIAGQPEYERRSLRPRHTPRARSTNGVFDTTPTRTPPAFFE</sequence>
<feature type="domain" description="Hexokinase C-terminal" evidence="7">
    <location>
        <begin position="133"/>
        <end position="335"/>
    </location>
</feature>
<evidence type="ECO:0000313" key="9">
    <source>
        <dbReference type="Proteomes" id="UP001221757"/>
    </source>
</evidence>
<accession>A0AAD7GCZ6</accession>
<feature type="region of interest" description="Disordered" evidence="6">
    <location>
        <begin position="340"/>
        <end position="373"/>
    </location>
</feature>
<dbReference type="GO" id="GO:0005524">
    <property type="term" value="F:ATP binding"/>
    <property type="evidence" value="ECO:0007669"/>
    <property type="project" value="UniProtKB-UniRule"/>
</dbReference>
<comment type="similarity">
    <text evidence="5">Belongs to the hexokinase family.</text>
</comment>
<dbReference type="PANTHER" id="PTHR19443">
    <property type="entry name" value="HEXOKINASE"/>
    <property type="match status" value="1"/>
</dbReference>
<dbReference type="InterPro" id="IPR043129">
    <property type="entry name" value="ATPase_NBD"/>
</dbReference>
<dbReference type="EMBL" id="JARKIE010000078">
    <property type="protein sequence ID" value="KAJ7688607.1"/>
    <property type="molecule type" value="Genomic_DNA"/>
</dbReference>
<evidence type="ECO:0000259" key="7">
    <source>
        <dbReference type="Pfam" id="PF03727"/>
    </source>
</evidence>
<evidence type="ECO:0000256" key="1">
    <source>
        <dbReference type="ARBA" id="ARBA00004888"/>
    </source>
</evidence>
<dbReference type="GO" id="GO:0006006">
    <property type="term" value="P:glucose metabolic process"/>
    <property type="evidence" value="ECO:0007669"/>
    <property type="project" value="TreeGrafter"/>
</dbReference>
<evidence type="ECO:0000256" key="5">
    <source>
        <dbReference type="RuleBase" id="RU362007"/>
    </source>
</evidence>